<feature type="transmembrane region" description="Helical" evidence="6">
    <location>
        <begin position="186"/>
        <end position="205"/>
    </location>
</feature>
<protein>
    <submittedName>
        <fullName evidence="7">Branched-chain amino acid ABC transporter permease</fullName>
    </submittedName>
</protein>
<evidence type="ECO:0000256" key="3">
    <source>
        <dbReference type="ARBA" id="ARBA00022692"/>
    </source>
</evidence>
<sequence>MTDTASPLAALPAARSDLTGRAAAVLSRRGRWKPAEIVFWLIAGASFFLLPDRHLLLSEIVILGLFALSLDLIVGYAGVVSLGHGAFFGLGAYVAGLVSIHLTAEPLTGLALAGLAAGLLGLATGPLLLLRASDLTRLMVTLGVAMLLYEAANKAAWLTGGADGLPGVTIDPLLGRFEFDLFGTTAYGYCLIVTFAVFLVARRVMTSPYGLSLLAIRDNSQRARSMGIPVGARILAIYAFSALIAGLAGGLLTQTSMFVSLDVLAFHRSADVLLVLVLGGVGYLYGGLIGAIAFKLLQDWFSALTPEYWMFWMGLVLLVIVLAGRERIHALPGALLARIKGGRA</sequence>
<evidence type="ECO:0000256" key="4">
    <source>
        <dbReference type="ARBA" id="ARBA00022989"/>
    </source>
</evidence>
<name>A0A386UTE8_9RHOB</name>
<feature type="transmembrane region" description="Helical" evidence="6">
    <location>
        <begin position="110"/>
        <end position="130"/>
    </location>
</feature>
<feature type="transmembrane region" description="Helical" evidence="6">
    <location>
        <begin position="37"/>
        <end position="54"/>
    </location>
</feature>
<geneLocation type="plasmid" evidence="8">
    <name>pyee2</name>
</geneLocation>
<dbReference type="Pfam" id="PF02653">
    <property type="entry name" value="BPD_transp_2"/>
    <property type="match status" value="1"/>
</dbReference>
<dbReference type="GO" id="GO:0005886">
    <property type="term" value="C:plasma membrane"/>
    <property type="evidence" value="ECO:0007669"/>
    <property type="project" value="UniProtKB-SubCell"/>
</dbReference>
<dbReference type="InterPro" id="IPR043428">
    <property type="entry name" value="LivM-like"/>
</dbReference>
<accession>A0A386UTE8</accession>
<dbReference type="PANTHER" id="PTHR30482:SF17">
    <property type="entry name" value="ABC TRANSPORTER ATP-BINDING PROTEIN"/>
    <property type="match status" value="1"/>
</dbReference>
<feature type="transmembrane region" description="Helical" evidence="6">
    <location>
        <begin position="272"/>
        <end position="296"/>
    </location>
</feature>
<gene>
    <name evidence="7" type="ORF">PY32053_04169</name>
</gene>
<dbReference type="AlphaFoldDB" id="A0A386UTE8"/>
<keyword evidence="7" id="KW-0614">Plasmid</keyword>
<keyword evidence="3 6" id="KW-0812">Transmembrane</keyword>
<organism evidence="7 8">
    <name type="scientific">Paracoccus yeei</name>
    <dbReference type="NCBI Taxonomy" id="147645"/>
    <lineage>
        <taxon>Bacteria</taxon>
        <taxon>Pseudomonadati</taxon>
        <taxon>Pseudomonadota</taxon>
        <taxon>Alphaproteobacteria</taxon>
        <taxon>Rhodobacterales</taxon>
        <taxon>Paracoccaceae</taxon>
        <taxon>Paracoccus</taxon>
    </lineage>
</organism>
<dbReference type="CDD" id="cd06581">
    <property type="entry name" value="TM_PBP1_LivM_like"/>
    <property type="match status" value="1"/>
</dbReference>
<reference evidence="8" key="1">
    <citation type="submission" date="2018-07" db="EMBL/GenBank/DDBJ databases">
        <title>Genome Structure of the Opportunistic Pathogen Paracoccus yeei (Alphaproteobacteria) and Identification of Putative Virulence Factors.</title>
        <authorList>
            <person name="Lasek R."/>
            <person name="Szuplewska M."/>
            <person name="Mitura M."/>
            <person name="Decewicz P."/>
            <person name="Chmielowska C."/>
            <person name="Pawlot A."/>
            <person name="Sentkowska D."/>
            <person name="Czarnecki J."/>
            <person name="Bartosik D."/>
        </authorList>
    </citation>
    <scope>NUCLEOTIDE SEQUENCE [LARGE SCALE GENOMIC DNA]</scope>
    <source>
        <strain evidence="8">CCUG 32053</strain>
        <plasmid evidence="8">pyee2</plasmid>
    </source>
</reference>
<keyword evidence="2" id="KW-1003">Cell membrane</keyword>
<evidence type="ECO:0000256" key="2">
    <source>
        <dbReference type="ARBA" id="ARBA00022475"/>
    </source>
</evidence>
<keyword evidence="4 6" id="KW-1133">Transmembrane helix</keyword>
<feature type="transmembrane region" description="Helical" evidence="6">
    <location>
        <begin position="226"/>
        <end position="252"/>
    </location>
</feature>
<feature type="transmembrane region" description="Helical" evidence="6">
    <location>
        <begin position="60"/>
        <end position="79"/>
    </location>
</feature>
<dbReference type="EMBL" id="CP031080">
    <property type="protein sequence ID" value="AYF03706.1"/>
    <property type="molecule type" value="Genomic_DNA"/>
</dbReference>
<feature type="transmembrane region" description="Helical" evidence="6">
    <location>
        <begin position="135"/>
        <end position="152"/>
    </location>
</feature>
<dbReference type="Proteomes" id="UP000272010">
    <property type="component" value="Plasmid pYEE2"/>
</dbReference>
<evidence type="ECO:0000313" key="7">
    <source>
        <dbReference type="EMBL" id="AYF03706.1"/>
    </source>
</evidence>
<feature type="transmembrane region" description="Helical" evidence="6">
    <location>
        <begin position="86"/>
        <end position="104"/>
    </location>
</feature>
<dbReference type="GO" id="GO:0015658">
    <property type="term" value="F:branched-chain amino acid transmembrane transporter activity"/>
    <property type="evidence" value="ECO:0007669"/>
    <property type="project" value="InterPro"/>
</dbReference>
<evidence type="ECO:0000256" key="5">
    <source>
        <dbReference type="ARBA" id="ARBA00023136"/>
    </source>
</evidence>
<comment type="subcellular location">
    <subcellularLocation>
        <location evidence="1">Cell membrane</location>
        <topology evidence="1">Multi-pass membrane protein</topology>
    </subcellularLocation>
</comment>
<dbReference type="PANTHER" id="PTHR30482">
    <property type="entry name" value="HIGH-AFFINITY BRANCHED-CHAIN AMINO ACID TRANSPORT SYSTEM PERMEASE"/>
    <property type="match status" value="1"/>
</dbReference>
<dbReference type="InterPro" id="IPR001851">
    <property type="entry name" value="ABC_transp_permease"/>
</dbReference>
<keyword evidence="5 6" id="KW-0472">Membrane</keyword>
<proteinExistence type="predicted"/>
<dbReference type="RefSeq" id="WP_120444615.1">
    <property type="nucleotide sequence ID" value="NZ_CP031080.1"/>
</dbReference>
<evidence type="ECO:0000256" key="6">
    <source>
        <dbReference type="SAM" id="Phobius"/>
    </source>
</evidence>
<evidence type="ECO:0000313" key="8">
    <source>
        <dbReference type="Proteomes" id="UP000272010"/>
    </source>
</evidence>
<evidence type="ECO:0000256" key="1">
    <source>
        <dbReference type="ARBA" id="ARBA00004651"/>
    </source>
</evidence>
<feature type="transmembrane region" description="Helical" evidence="6">
    <location>
        <begin position="308"/>
        <end position="325"/>
    </location>
</feature>